<sequence>MRDRRKEERREASSVVCWERPNNTHFHEIHVLNATERPVVDVRLIIDSSGGSEVAYSGSIVIHNGGILPKQEIKAWCRRYSGSAHISPMAVRFQDADGIGWVRELHAGALHQDRSNRVSAWQLLRRDGRAALARRRDLKRRLLGGTDQIISLTPTTETPPPPPDWMKHLSAEPPSPD</sequence>
<protein>
    <submittedName>
        <fullName evidence="2">Uncharacterized protein</fullName>
    </submittedName>
</protein>
<evidence type="ECO:0000313" key="2">
    <source>
        <dbReference type="EMBL" id="NIY69469.1"/>
    </source>
</evidence>
<evidence type="ECO:0000256" key="1">
    <source>
        <dbReference type="SAM" id="MobiDB-lite"/>
    </source>
</evidence>
<dbReference type="AlphaFoldDB" id="A0A7X5XAA7"/>
<gene>
    <name evidence="2" type="ORF">SMALB_7593</name>
</gene>
<dbReference type="EMBL" id="JAALLH010000002">
    <property type="protein sequence ID" value="NIY69469.1"/>
    <property type="molecule type" value="Genomic_DNA"/>
</dbReference>
<comment type="caution">
    <text evidence="2">The sequence shown here is derived from an EMBL/GenBank/DDBJ whole genome shotgun (WGS) entry which is preliminary data.</text>
</comment>
<evidence type="ECO:0000313" key="3">
    <source>
        <dbReference type="Proteomes" id="UP000536624"/>
    </source>
</evidence>
<name>A0A7X5XAA7_STRMQ</name>
<feature type="region of interest" description="Disordered" evidence="1">
    <location>
        <begin position="149"/>
        <end position="177"/>
    </location>
</feature>
<dbReference type="Proteomes" id="UP000536624">
    <property type="component" value="Unassembled WGS sequence"/>
</dbReference>
<organism evidence="2 3">
    <name type="scientific">Streptomyces malaysiensis</name>
    <dbReference type="NCBI Taxonomy" id="92644"/>
    <lineage>
        <taxon>Bacteria</taxon>
        <taxon>Bacillati</taxon>
        <taxon>Actinomycetota</taxon>
        <taxon>Actinomycetes</taxon>
        <taxon>Kitasatosporales</taxon>
        <taxon>Streptomycetaceae</taxon>
        <taxon>Streptomyces</taxon>
        <taxon>Streptomyces violaceusniger group</taxon>
    </lineage>
</organism>
<accession>A0A7X5XAA7</accession>
<proteinExistence type="predicted"/>
<reference evidence="2 3" key="1">
    <citation type="submission" date="2020-02" db="EMBL/GenBank/DDBJ databases">
        <title>Streptomyces malaysiensis DSM14702 (JHCC583434, PFL_A843) Genome sequencing and assembly.</title>
        <authorList>
            <person name="Samborskyy M."/>
        </authorList>
    </citation>
    <scope>NUCLEOTIDE SEQUENCE [LARGE SCALE GENOMIC DNA]</scope>
    <source>
        <strain evidence="2 3">DSM 14702</strain>
    </source>
</reference>